<feature type="chain" id="PRO_5016269210" description="HMA domain-containing protein" evidence="1">
    <location>
        <begin position="23"/>
        <end position="122"/>
    </location>
</feature>
<dbReference type="Proteomes" id="UP000248168">
    <property type="component" value="Unassembled WGS sequence"/>
</dbReference>
<dbReference type="OrthoDB" id="9859702at2"/>
<keyword evidence="3" id="KW-1185">Reference proteome</keyword>
<organism evidence="2 3">
    <name type="scientific">Nitrospira lenta</name>
    <dbReference type="NCBI Taxonomy" id="1436998"/>
    <lineage>
        <taxon>Bacteria</taxon>
        <taxon>Pseudomonadati</taxon>
        <taxon>Nitrospirota</taxon>
        <taxon>Nitrospiria</taxon>
        <taxon>Nitrospirales</taxon>
        <taxon>Nitrospiraceae</taxon>
        <taxon>Nitrospira</taxon>
    </lineage>
</organism>
<keyword evidence="1" id="KW-0732">Signal</keyword>
<feature type="signal peptide" evidence="1">
    <location>
        <begin position="1"/>
        <end position="22"/>
    </location>
</feature>
<evidence type="ECO:0008006" key="4">
    <source>
        <dbReference type="Google" id="ProtNLM"/>
    </source>
</evidence>
<name>A0A330L270_9BACT</name>
<protein>
    <recommendedName>
        <fullName evidence="4">HMA domain-containing protein</fullName>
    </recommendedName>
</protein>
<dbReference type="InParanoid" id="A0A330L270"/>
<proteinExistence type="predicted"/>
<evidence type="ECO:0000256" key="1">
    <source>
        <dbReference type="SAM" id="SignalP"/>
    </source>
</evidence>
<dbReference type="AlphaFoldDB" id="A0A330L270"/>
<accession>A0A330L270</accession>
<gene>
    <name evidence="2" type="ORF">NITLEN_10820</name>
</gene>
<sequence>MKLGHMGIGLAVWMSLCAPVQAEEGPQPATGLEQDASVLNQVILQIGGRFCEYHREEVEGALRRFSMVHAVEFLNDHGTVLVRYQSDGVPPMQLAMSVEQALASGIGCKAWVDRGGSSQAKS</sequence>
<evidence type="ECO:0000313" key="2">
    <source>
        <dbReference type="EMBL" id="SPP63734.1"/>
    </source>
</evidence>
<dbReference type="RefSeq" id="WP_121988219.1">
    <property type="nucleotide sequence ID" value="NZ_OUNR01000001.1"/>
</dbReference>
<reference evidence="3" key="1">
    <citation type="submission" date="2018-04" db="EMBL/GenBank/DDBJ databases">
        <authorList>
            <person name="Lucker S."/>
            <person name="Sakoula D."/>
        </authorList>
    </citation>
    <scope>NUCLEOTIDE SEQUENCE [LARGE SCALE GENOMIC DNA]</scope>
</reference>
<evidence type="ECO:0000313" key="3">
    <source>
        <dbReference type="Proteomes" id="UP000248168"/>
    </source>
</evidence>
<dbReference type="EMBL" id="OUNR01000001">
    <property type="protein sequence ID" value="SPP63734.1"/>
    <property type="molecule type" value="Genomic_DNA"/>
</dbReference>